<evidence type="ECO:0000259" key="9">
    <source>
        <dbReference type="Pfam" id="PF04909"/>
    </source>
</evidence>
<dbReference type="Gene3D" id="3.20.20.140">
    <property type="entry name" value="Metal-dependent hydrolases"/>
    <property type="match status" value="1"/>
</dbReference>
<dbReference type="EMBL" id="JBFTWV010000126">
    <property type="protein sequence ID" value="KAL2786092.1"/>
    <property type="molecule type" value="Genomic_DNA"/>
</dbReference>
<name>A0ABR4FS83_9EURO</name>
<keyword evidence="2" id="KW-0479">Metal-binding</keyword>
<protein>
    <recommendedName>
        <fullName evidence="7">6-methylsalicylate decarboxylase</fullName>
        <ecNumber evidence="7">4.1.1.52</ecNumber>
    </recommendedName>
</protein>
<dbReference type="InterPro" id="IPR006680">
    <property type="entry name" value="Amidohydro-rel"/>
</dbReference>
<comment type="catalytic activity">
    <reaction evidence="6">
        <text>6-methylsalicylate + H(+) = 3-methylphenol + CO2</text>
        <dbReference type="Rhea" id="RHEA:23112"/>
        <dbReference type="ChEBI" id="CHEBI:15378"/>
        <dbReference type="ChEBI" id="CHEBI:16526"/>
        <dbReference type="ChEBI" id="CHEBI:17231"/>
        <dbReference type="ChEBI" id="CHEBI:36658"/>
        <dbReference type="EC" id="4.1.1.52"/>
    </reaction>
    <physiologicalReaction direction="left-to-right" evidence="6">
        <dbReference type="Rhea" id="RHEA:23113"/>
    </physiologicalReaction>
</comment>
<evidence type="ECO:0000256" key="2">
    <source>
        <dbReference type="ARBA" id="ARBA00022723"/>
    </source>
</evidence>
<sequence length="333" mass="37080">MSPPKIDVHSHVVPPFWREAARAAGKIPIPPAWDENTHLALMDRCNIRKTIVSITSPGSHLTPGDDSAARQLAHECNEFSAALKRRHPSRFGFFATLPLPDVQGSIAEIKHALDGLGADGVGILTNHHGIYIGDARFDAVFEELDHRGAKVFIHPTVPCRADSEGGSGLLHSCMPTPQFVQGIFEYFFEEVRVVLNIIQSGTASRFPRIRFIVPHAGGALPPIVERFSRFHRDILHREATATWTTRQIKELLQRQFYFDLAGFPLPDQLRGLLRMVDHTRLLYGSDFPYTPLDSTEMLARELESGISAVLPDSADREGVFSANAMRLFGEQCE</sequence>
<proteinExistence type="inferred from homology"/>
<evidence type="ECO:0000256" key="4">
    <source>
        <dbReference type="ARBA" id="ARBA00022833"/>
    </source>
</evidence>
<dbReference type="PANTHER" id="PTHR21240">
    <property type="entry name" value="2-AMINO-3-CARBOXYLMUCONATE-6-SEMIALDEHYDE DECARBOXYLASE"/>
    <property type="match status" value="1"/>
</dbReference>
<evidence type="ECO:0000256" key="1">
    <source>
        <dbReference type="ARBA" id="ARBA00005871"/>
    </source>
</evidence>
<gene>
    <name evidence="10" type="ORF">BJX66DRAFT_347033</name>
</gene>
<evidence type="ECO:0000256" key="3">
    <source>
        <dbReference type="ARBA" id="ARBA00022793"/>
    </source>
</evidence>
<evidence type="ECO:0000256" key="8">
    <source>
        <dbReference type="RuleBase" id="RU366045"/>
    </source>
</evidence>
<evidence type="ECO:0000313" key="11">
    <source>
        <dbReference type="Proteomes" id="UP001610563"/>
    </source>
</evidence>
<evidence type="ECO:0000313" key="10">
    <source>
        <dbReference type="EMBL" id="KAL2786092.1"/>
    </source>
</evidence>
<accession>A0ABR4FS83</accession>
<feature type="domain" description="Amidohydrolase-related" evidence="9">
    <location>
        <begin position="6"/>
        <end position="329"/>
    </location>
</feature>
<keyword evidence="11" id="KW-1185">Reference proteome</keyword>
<dbReference type="InterPro" id="IPR032466">
    <property type="entry name" value="Metal_Hydrolase"/>
</dbReference>
<organism evidence="10 11">
    <name type="scientific">Aspergillus keveii</name>
    <dbReference type="NCBI Taxonomy" id="714993"/>
    <lineage>
        <taxon>Eukaryota</taxon>
        <taxon>Fungi</taxon>
        <taxon>Dikarya</taxon>
        <taxon>Ascomycota</taxon>
        <taxon>Pezizomycotina</taxon>
        <taxon>Eurotiomycetes</taxon>
        <taxon>Eurotiomycetidae</taxon>
        <taxon>Eurotiales</taxon>
        <taxon>Aspergillaceae</taxon>
        <taxon>Aspergillus</taxon>
        <taxon>Aspergillus subgen. Nidulantes</taxon>
    </lineage>
</organism>
<dbReference type="InterPro" id="IPR032465">
    <property type="entry name" value="ACMSD"/>
</dbReference>
<dbReference type="EC" id="4.1.1.52" evidence="7"/>
<dbReference type="PANTHER" id="PTHR21240:SF29">
    <property type="entry name" value="AMIDOHYDROLASE-RELATED DOMAIN-CONTAINING PROTEIN"/>
    <property type="match status" value="1"/>
</dbReference>
<keyword evidence="5 8" id="KW-0456">Lyase</keyword>
<evidence type="ECO:0000256" key="6">
    <source>
        <dbReference type="ARBA" id="ARBA00036832"/>
    </source>
</evidence>
<dbReference type="SUPFAM" id="SSF51556">
    <property type="entry name" value="Metallo-dependent hydrolases"/>
    <property type="match status" value="1"/>
</dbReference>
<keyword evidence="3 8" id="KW-0210">Decarboxylase</keyword>
<evidence type="ECO:0000256" key="7">
    <source>
        <dbReference type="ARBA" id="ARBA00038889"/>
    </source>
</evidence>
<comment type="caution">
    <text evidence="10">The sequence shown here is derived from an EMBL/GenBank/DDBJ whole genome shotgun (WGS) entry which is preliminary data.</text>
</comment>
<dbReference type="Proteomes" id="UP001610563">
    <property type="component" value="Unassembled WGS sequence"/>
</dbReference>
<comment type="similarity">
    <text evidence="1">Belongs to the metallo-dependent hydrolases superfamily. ACMSD family.</text>
</comment>
<reference evidence="10 11" key="1">
    <citation type="submission" date="2024-07" db="EMBL/GenBank/DDBJ databases">
        <title>Section-level genome sequencing and comparative genomics of Aspergillus sections Usti and Cavernicolus.</title>
        <authorList>
            <consortium name="Lawrence Berkeley National Laboratory"/>
            <person name="Nybo J.L."/>
            <person name="Vesth T.C."/>
            <person name="Theobald S."/>
            <person name="Frisvad J.C."/>
            <person name="Larsen T.O."/>
            <person name="Kjaerboelling I."/>
            <person name="Rothschild-Mancinelli K."/>
            <person name="Lyhne E.K."/>
            <person name="Kogle M.E."/>
            <person name="Barry K."/>
            <person name="Clum A."/>
            <person name="Na H."/>
            <person name="Ledsgaard L."/>
            <person name="Lin J."/>
            <person name="Lipzen A."/>
            <person name="Kuo A."/>
            <person name="Riley R."/>
            <person name="Mondo S."/>
            <person name="Labutti K."/>
            <person name="Haridas S."/>
            <person name="Pangalinan J."/>
            <person name="Salamov A.A."/>
            <person name="Simmons B.A."/>
            <person name="Magnuson J.K."/>
            <person name="Chen J."/>
            <person name="Drula E."/>
            <person name="Henrissat B."/>
            <person name="Wiebenga A."/>
            <person name="Lubbers R.J."/>
            <person name="Gomes A.C."/>
            <person name="Makela M.R."/>
            <person name="Stajich J."/>
            <person name="Grigoriev I.V."/>
            <person name="Mortensen U.H."/>
            <person name="De Vries R.P."/>
            <person name="Baker S.E."/>
            <person name="Andersen M.R."/>
        </authorList>
    </citation>
    <scope>NUCLEOTIDE SEQUENCE [LARGE SCALE GENOMIC DNA]</scope>
    <source>
        <strain evidence="10 11">CBS 209.92</strain>
    </source>
</reference>
<evidence type="ECO:0000256" key="5">
    <source>
        <dbReference type="ARBA" id="ARBA00023239"/>
    </source>
</evidence>
<keyword evidence="4" id="KW-0862">Zinc</keyword>
<dbReference type="Pfam" id="PF04909">
    <property type="entry name" value="Amidohydro_2"/>
    <property type="match status" value="1"/>
</dbReference>